<dbReference type="InterPro" id="IPR045886">
    <property type="entry name" value="ThiF/MoeB/HesA"/>
</dbReference>
<protein>
    <submittedName>
        <fullName evidence="9">Similar to S.cerevisiae protein UBA4 (E1-like protein that activates Urm1p before urmylation)</fullName>
    </submittedName>
</protein>
<dbReference type="GO" id="GO:0005829">
    <property type="term" value="C:cytosol"/>
    <property type="evidence" value="ECO:0007669"/>
    <property type="project" value="UniProtKB-SubCell"/>
</dbReference>
<evidence type="ECO:0000256" key="6">
    <source>
        <dbReference type="ARBA" id="ARBA00022786"/>
    </source>
</evidence>
<evidence type="ECO:0000256" key="7">
    <source>
        <dbReference type="ARBA" id="ARBA00022840"/>
    </source>
</evidence>
<dbReference type="PANTHER" id="PTHR10953">
    <property type="entry name" value="UBIQUITIN-ACTIVATING ENZYME E1"/>
    <property type="match status" value="1"/>
</dbReference>
<keyword evidence="10" id="KW-1185">Reference proteome</keyword>
<dbReference type="GO" id="GO:0042292">
    <property type="term" value="F:URM1 activating enzyme activity"/>
    <property type="evidence" value="ECO:0007669"/>
    <property type="project" value="TreeGrafter"/>
</dbReference>
<dbReference type="PANTHER" id="PTHR10953:SF102">
    <property type="entry name" value="ADENYLYLTRANSFERASE AND SULFURTRANSFERASE MOCS3"/>
    <property type="match status" value="1"/>
</dbReference>
<dbReference type="Gene3D" id="3.40.50.720">
    <property type="entry name" value="NAD(P)-binding Rossmann-like Domain"/>
    <property type="match status" value="1"/>
</dbReference>
<dbReference type="GO" id="GO:0005524">
    <property type="term" value="F:ATP binding"/>
    <property type="evidence" value="ECO:0007669"/>
    <property type="project" value="UniProtKB-KW"/>
</dbReference>
<evidence type="ECO:0000256" key="3">
    <source>
        <dbReference type="ARBA" id="ARBA00022694"/>
    </source>
</evidence>
<evidence type="ECO:0000256" key="1">
    <source>
        <dbReference type="ARBA" id="ARBA00004514"/>
    </source>
</evidence>
<evidence type="ECO:0000259" key="8">
    <source>
        <dbReference type="PROSITE" id="PS50206"/>
    </source>
</evidence>
<gene>
    <name evidence="9" type="ORF">MSYG_1991</name>
</gene>
<dbReference type="GO" id="GO:0002143">
    <property type="term" value="P:tRNA wobble position uridine thiolation"/>
    <property type="evidence" value="ECO:0007669"/>
    <property type="project" value="TreeGrafter"/>
</dbReference>
<accession>A0A1M8A5L8</accession>
<dbReference type="SUPFAM" id="SSF69572">
    <property type="entry name" value="Activating enzymes of the ubiquitin-like proteins"/>
    <property type="match status" value="1"/>
</dbReference>
<dbReference type="OMA" id="WATEVDQ"/>
<dbReference type="EMBL" id="LT671823">
    <property type="protein sequence ID" value="SHO77649.1"/>
    <property type="molecule type" value="Genomic_DNA"/>
</dbReference>
<dbReference type="VEuPathDB" id="FungiDB:MSYG_1991"/>
<dbReference type="AlphaFoldDB" id="A0A1M8A5L8"/>
<evidence type="ECO:0000256" key="4">
    <source>
        <dbReference type="ARBA" id="ARBA00022695"/>
    </source>
</evidence>
<dbReference type="SMART" id="SM00450">
    <property type="entry name" value="RHOD"/>
    <property type="match status" value="1"/>
</dbReference>
<keyword evidence="4" id="KW-0548">Nucleotidyltransferase</keyword>
<keyword evidence="5" id="KW-0547">Nucleotide-binding</keyword>
<dbReference type="PROSITE" id="PS50206">
    <property type="entry name" value="RHODANESE_3"/>
    <property type="match status" value="1"/>
</dbReference>
<sequence length="385" mass="41956">MQRQELARYSRQLILPHFGSQAQLELKHARVLVIGAGGIGCPAVQYLASAGVGWITVMDADAVETSNLSRQVLHTDERVGTNKAASIAAAITLLQPHVHVEAVACALRADNAFMYAQRHDVILDCTDNVMTRYLISDAGVLAGKPVVSGAAQGYEGQLMVLHRPLADGRRGPCYRCLFPEAPRPEHTQSCDDGGVLGCVTGIVGTWQALETIKLLTGLGDTTPNLLFFTPMDTQAVRCVRVRPRQTRTCRACGDADQVPNKIVHLPDEDYVSFCASAVAPIHVPSIDVNHVQGTDALIVDVRPSHEFAITSLPHSLHIDWDSMRRDLPRARARITEAAQGRPIYVVCRRGNDSRAAVQQLALPNCFNVTGGLRAYAEYDTSFPMY</sequence>
<reference evidence="10" key="1">
    <citation type="journal article" date="2017" name="Nucleic Acids Res.">
        <title>Proteogenomics produces comprehensive and highly accurate protein-coding gene annotation in a complete genome assembly of Malassezia sympodialis.</title>
        <authorList>
            <person name="Zhu Y."/>
            <person name="Engstroem P.G."/>
            <person name="Tellgren-Roth C."/>
            <person name="Baudo C.D."/>
            <person name="Kennell J.C."/>
            <person name="Sun S."/>
            <person name="Billmyre R.B."/>
            <person name="Schroeder M.S."/>
            <person name="Andersson A."/>
            <person name="Holm T."/>
            <person name="Sigurgeirsson B."/>
            <person name="Wu G."/>
            <person name="Sankaranarayanan S.R."/>
            <person name="Siddharthan R."/>
            <person name="Sanyal K."/>
            <person name="Lundeberg J."/>
            <person name="Nystedt B."/>
            <person name="Boekhout T."/>
            <person name="Dawson T.L. Jr."/>
            <person name="Heitman J."/>
            <person name="Scheynius A."/>
            <person name="Lehtioe J."/>
        </authorList>
    </citation>
    <scope>NUCLEOTIDE SEQUENCE [LARGE SCALE GENOMIC DNA]</scope>
    <source>
        <strain evidence="10">ATCC 42132</strain>
    </source>
</reference>
<dbReference type="InterPro" id="IPR000594">
    <property type="entry name" value="ThiF_NAD_FAD-bd"/>
</dbReference>
<evidence type="ECO:0000256" key="2">
    <source>
        <dbReference type="ARBA" id="ARBA00022679"/>
    </source>
</evidence>
<keyword evidence="3" id="KW-0819">tRNA processing</keyword>
<dbReference type="InterPro" id="IPR035985">
    <property type="entry name" value="Ubiquitin-activating_enz"/>
</dbReference>
<dbReference type="STRING" id="1230383.A0A1M8A5L8"/>
<keyword evidence="2" id="KW-0808">Transferase</keyword>
<dbReference type="InterPro" id="IPR036873">
    <property type="entry name" value="Rhodanese-like_dom_sf"/>
</dbReference>
<dbReference type="GO" id="GO:0016779">
    <property type="term" value="F:nucleotidyltransferase activity"/>
    <property type="evidence" value="ECO:0007669"/>
    <property type="project" value="UniProtKB-KW"/>
</dbReference>
<dbReference type="Pfam" id="PF00899">
    <property type="entry name" value="ThiF"/>
    <property type="match status" value="1"/>
</dbReference>
<dbReference type="FunFam" id="3.40.50.720:FF:000033">
    <property type="entry name" value="Adenylyltransferase and sulfurtransferase MOCS3"/>
    <property type="match status" value="1"/>
</dbReference>
<keyword evidence="7" id="KW-0067">ATP-binding</keyword>
<evidence type="ECO:0000313" key="9">
    <source>
        <dbReference type="EMBL" id="SHO77649.1"/>
    </source>
</evidence>
<dbReference type="CDD" id="cd00757">
    <property type="entry name" value="ThiF_MoeB_HesA_family"/>
    <property type="match status" value="1"/>
</dbReference>
<dbReference type="GO" id="GO:0032447">
    <property type="term" value="P:protein urmylation"/>
    <property type="evidence" value="ECO:0007669"/>
    <property type="project" value="TreeGrafter"/>
</dbReference>
<dbReference type="Gene3D" id="3.40.250.10">
    <property type="entry name" value="Rhodanese-like domain"/>
    <property type="match status" value="1"/>
</dbReference>
<evidence type="ECO:0000313" key="10">
    <source>
        <dbReference type="Proteomes" id="UP000186303"/>
    </source>
</evidence>
<dbReference type="Pfam" id="PF00581">
    <property type="entry name" value="Rhodanese"/>
    <property type="match status" value="1"/>
</dbReference>
<proteinExistence type="predicted"/>
<evidence type="ECO:0000256" key="5">
    <source>
        <dbReference type="ARBA" id="ARBA00022741"/>
    </source>
</evidence>
<dbReference type="GO" id="GO:0004792">
    <property type="term" value="F:thiosulfate-cyanide sulfurtransferase activity"/>
    <property type="evidence" value="ECO:0007669"/>
    <property type="project" value="TreeGrafter"/>
</dbReference>
<dbReference type="OrthoDB" id="10261062at2759"/>
<keyword evidence="6" id="KW-0833">Ubl conjugation pathway</keyword>
<organism evidence="9 10">
    <name type="scientific">Malassezia sympodialis (strain ATCC 42132)</name>
    <name type="common">Atopic eczema-associated yeast</name>
    <dbReference type="NCBI Taxonomy" id="1230383"/>
    <lineage>
        <taxon>Eukaryota</taxon>
        <taxon>Fungi</taxon>
        <taxon>Dikarya</taxon>
        <taxon>Basidiomycota</taxon>
        <taxon>Ustilaginomycotina</taxon>
        <taxon>Malasseziomycetes</taxon>
        <taxon>Malasseziales</taxon>
        <taxon>Malasseziaceae</taxon>
        <taxon>Malassezia</taxon>
    </lineage>
</organism>
<comment type="subcellular location">
    <subcellularLocation>
        <location evidence="1">Cytoplasm</location>
        <location evidence="1">Cytosol</location>
    </subcellularLocation>
</comment>
<dbReference type="Proteomes" id="UP000186303">
    <property type="component" value="Chromosome 3"/>
</dbReference>
<name>A0A1M8A5L8_MALS4</name>
<dbReference type="InterPro" id="IPR001763">
    <property type="entry name" value="Rhodanese-like_dom"/>
</dbReference>
<feature type="domain" description="Rhodanese" evidence="8">
    <location>
        <begin position="292"/>
        <end position="383"/>
    </location>
</feature>